<dbReference type="SUPFAM" id="SSF52935">
    <property type="entry name" value="PK C-terminal domain-like"/>
    <property type="match status" value="1"/>
</dbReference>
<dbReference type="EMBL" id="QPJS01000001">
    <property type="protein sequence ID" value="RCX04867.1"/>
    <property type="molecule type" value="Genomic_DNA"/>
</dbReference>
<sequence length="950" mass="110405">MLLDNKTKTDDNEHYKVFDFIKANTENGSLDLVTGYFTINALALMKDHINSVEKFRLILGNLMQEESQINKVIDLLNGDTGISSTLSLSTSAQKAVAFLQQDKVSVKNIQKNFCHAKTYLYTDKTKTKNYFIVGSSNLTDAGLGIKDSSNIELNIAKHDYEDEFKNLKKWFQEQWEKVASEIIELPNKNQIEVKQYIIELIKKLYKEYTPHDLYFKVLYEMFKDDIMELSGDAEFKREIAHLEETVIYKSLFPYQQKGAISLIKMLQKYNGAILADAVGLGKTWTALAVMKYFELKGYTVLLLCPKKLANNWQQYKIGQQSRFEKDEIDFYIRYHTDLQEGRFDCYNDKTLRYFKTRPKLLIVIDESHNLRNDKSSRYKFLINEILLPENKSRDVKVMHLSATPINNKLMDIRNQFKLMTKGLDDGFKQTDLEIESLENIFKTAQKDFSEWANLDDRKIADFIAKLPKKFEKLTDALIVARTRKLIEGEFGEMNFPKKENPINEFITPENIGDLKSFDDILSAISVNLTAYRPADYIKDIQPKSVLEDEKQRQKFLVKMMYILLIKRLESSWFSFKSTVENILNHHINALNKINQYIQSKTDSVIEDDLTEEEQEEIDETAAEINSETEEPITLGKKQPIPLSAITQIDLFKRHLEADIKKLSKLKTSLDKYEADFNAKKAQDEKLNKLIEHITNKQKKSDNKKVLVFTVFKDTAKFLYDELKKRGIPNVAFVSGSISETFDGYSGDKFEPILERFAPFTKLYNEKDWSDLYEKINLSDDYREADKWKVPYKKWLEIIKQHDKDTQYKIDNPIDVLIATDCLSEGQNLQDCDTVVNYDIHWNPVRLIQRMGRIDRIGSPNKTIRGINFWPGKNYEDYLNLKSRVENRMALMTVVGTELDDKMTTTDESFADIAQICLDNGLLNRGDFIIQIASMPIYEKGMTNTLKITQV</sequence>
<dbReference type="GO" id="GO:0016787">
    <property type="term" value="F:hydrolase activity"/>
    <property type="evidence" value="ECO:0007669"/>
    <property type="project" value="UniProtKB-KW"/>
</dbReference>
<dbReference type="InterPro" id="IPR015795">
    <property type="entry name" value="Pyrv_Knase_C"/>
</dbReference>
<accession>A0A369A9U6</accession>
<dbReference type="Pfam" id="PF02887">
    <property type="entry name" value="PK_C"/>
    <property type="match status" value="1"/>
</dbReference>
<dbReference type="InterPro" id="IPR036918">
    <property type="entry name" value="Pyrv_Knase_C_sf"/>
</dbReference>
<dbReference type="Gene3D" id="3.30.870.10">
    <property type="entry name" value="Endonuclease Chain A"/>
    <property type="match status" value="1"/>
</dbReference>
<dbReference type="Proteomes" id="UP000253517">
    <property type="component" value="Unassembled WGS sequence"/>
</dbReference>
<dbReference type="GO" id="GO:0031297">
    <property type="term" value="P:replication fork processing"/>
    <property type="evidence" value="ECO:0007669"/>
    <property type="project" value="TreeGrafter"/>
</dbReference>
<dbReference type="InterPro" id="IPR027417">
    <property type="entry name" value="P-loop_NTPase"/>
</dbReference>
<evidence type="ECO:0000256" key="1">
    <source>
        <dbReference type="ARBA" id="ARBA00022801"/>
    </source>
</evidence>
<dbReference type="AlphaFoldDB" id="A0A369A9U6"/>
<evidence type="ECO:0000313" key="6">
    <source>
        <dbReference type="Proteomes" id="UP000253517"/>
    </source>
</evidence>
<dbReference type="Pfam" id="PF00271">
    <property type="entry name" value="Helicase_C"/>
    <property type="match status" value="1"/>
</dbReference>
<dbReference type="Gene3D" id="3.40.50.10810">
    <property type="entry name" value="Tandem AAA-ATPase domain"/>
    <property type="match status" value="1"/>
</dbReference>
<dbReference type="Pfam" id="PF04851">
    <property type="entry name" value="ResIII"/>
    <property type="match status" value="1"/>
</dbReference>
<name>A0A369A9U6_9FLAO</name>
<dbReference type="GO" id="GO:0006281">
    <property type="term" value="P:DNA repair"/>
    <property type="evidence" value="ECO:0007669"/>
    <property type="project" value="TreeGrafter"/>
</dbReference>
<dbReference type="InterPro" id="IPR049730">
    <property type="entry name" value="SNF2/RAD54-like_C"/>
</dbReference>
<dbReference type="SUPFAM" id="SSF52540">
    <property type="entry name" value="P-loop containing nucleoside triphosphate hydrolases"/>
    <property type="match status" value="2"/>
</dbReference>
<dbReference type="PANTHER" id="PTHR45766:SF6">
    <property type="entry name" value="SWI_SNF-RELATED MATRIX-ASSOCIATED ACTIN-DEPENDENT REGULATOR OF CHROMATIN SUBFAMILY A-LIKE PROTEIN 1"/>
    <property type="match status" value="1"/>
</dbReference>
<dbReference type="PANTHER" id="PTHR45766">
    <property type="entry name" value="DNA ANNEALING HELICASE AND ENDONUCLEASE ZRANB3 FAMILY MEMBER"/>
    <property type="match status" value="1"/>
</dbReference>
<evidence type="ECO:0000256" key="2">
    <source>
        <dbReference type="SAM" id="Coils"/>
    </source>
</evidence>
<organism evidence="5 6">
    <name type="scientific">Schleiferia thermophila</name>
    <dbReference type="NCBI Taxonomy" id="884107"/>
    <lineage>
        <taxon>Bacteria</taxon>
        <taxon>Pseudomonadati</taxon>
        <taxon>Bacteroidota</taxon>
        <taxon>Flavobacteriia</taxon>
        <taxon>Flavobacteriales</taxon>
        <taxon>Schleiferiaceae</taxon>
        <taxon>Schleiferia</taxon>
    </lineage>
</organism>
<dbReference type="InterPro" id="IPR001650">
    <property type="entry name" value="Helicase_C-like"/>
</dbReference>
<dbReference type="RefSeq" id="WP_114365520.1">
    <property type="nucleotide sequence ID" value="NZ_BHZF01000001.1"/>
</dbReference>
<feature type="coiled-coil region" evidence="2">
    <location>
        <begin position="655"/>
        <end position="682"/>
    </location>
</feature>
<gene>
    <name evidence="5" type="ORF">DES35_101137</name>
</gene>
<dbReference type="PROSITE" id="PS51194">
    <property type="entry name" value="HELICASE_CTER"/>
    <property type="match status" value="1"/>
</dbReference>
<keyword evidence="6" id="KW-1185">Reference proteome</keyword>
<dbReference type="CDD" id="cd18793">
    <property type="entry name" value="SF2_C_SNF"/>
    <property type="match status" value="1"/>
</dbReference>
<dbReference type="SMART" id="SM00490">
    <property type="entry name" value="HELICc"/>
    <property type="match status" value="1"/>
</dbReference>
<dbReference type="Pfam" id="PF13091">
    <property type="entry name" value="PLDc_2"/>
    <property type="match status" value="1"/>
</dbReference>
<evidence type="ECO:0000259" key="3">
    <source>
        <dbReference type="PROSITE" id="PS51192"/>
    </source>
</evidence>
<comment type="caution">
    <text evidence="5">The sequence shown here is derived from an EMBL/GenBank/DDBJ whole genome shotgun (WGS) entry which is preliminary data.</text>
</comment>
<keyword evidence="2" id="KW-0175">Coiled coil</keyword>
<protein>
    <submittedName>
        <fullName evidence="5">Type III restriction/modification enzyme restriction subunit</fullName>
    </submittedName>
</protein>
<dbReference type="InterPro" id="IPR006935">
    <property type="entry name" value="Helicase/UvrB_N"/>
</dbReference>
<dbReference type="GO" id="GO:0003677">
    <property type="term" value="F:DNA binding"/>
    <property type="evidence" value="ECO:0007669"/>
    <property type="project" value="InterPro"/>
</dbReference>
<dbReference type="InterPro" id="IPR025202">
    <property type="entry name" value="PLD-like_dom"/>
</dbReference>
<keyword evidence="1" id="KW-0378">Hydrolase</keyword>
<reference evidence="5 6" key="1">
    <citation type="submission" date="2018-07" db="EMBL/GenBank/DDBJ databases">
        <title>Genomic Encyclopedia of Type Strains, Phase IV (KMG-IV): sequencing the most valuable type-strain genomes for metagenomic binning, comparative biology and taxonomic classification.</title>
        <authorList>
            <person name="Goeker M."/>
        </authorList>
    </citation>
    <scope>NUCLEOTIDE SEQUENCE [LARGE SCALE GENOMIC DNA]</scope>
    <source>
        <strain evidence="5 6">DSM 21410</strain>
    </source>
</reference>
<feature type="domain" description="Helicase ATP-binding" evidence="3">
    <location>
        <begin position="263"/>
        <end position="422"/>
    </location>
</feature>
<proteinExistence type="predicted"/>
<feature type="domain" description="Helicase C-terminal" evidence="4">
    <location>
        <begin position="685"/>
        <end position="910"/>
    </location>
</feature>
<evidence type="ECO:0000313" key="5">
    <source>
        <dbReference type="EMBL" id="RCX04867.1"/>
    </source>
</evidence>
<dbReference type="InterPro" id="IPR014001">
    <property type="entry name" value="Helicase_ATP-bd"/>
</dbReference>
<dbReference type="Gene3D" id="3.40.50.300">
    <property type="entry name" value="P-loop containing nucleotide triphosphate hydrolases"/>
    <property type="match status" value="1"/>
</dbReference>
<dbReference type="GO" id="GO:0005524">
    <property type="term" value="F:ATP binding"/>
    <property type="evidence" value="ECO:0007669"/>
    <property type="project" value="InterPro"/>
</dbReference>
<dbReference type="PROSITE" id="PS51192">
    <property type="entry name" value="HELICASE_ATP_BIND_1"/>
    <property type="match status" value="1"/>
</dbReference>
<evidence type="ECO:0000259" key="4">
    <source>
        <dbReference type="PROSITE" id="PS51194"/>
    </source>
</evidence>
<dbReference type="SMART" id="SM00487">
    <property type="entry name" value="DEXDc"/>
    <property type="match status" value="1"/>
</dbReference>
<dbReference type="InterPro" id="IPR038718">
    <property type="entry name" value="SNF2-like_sf"/>
</dbReference>